<name>A0ACC2FY93_DALPE</name>
<dbReference type="EMBL" id="CM055747">
    <property type="protein sequence ID" value="KAJ7996291.1"/>
    <property type="molecule type" value="Genomic_DNA"/>
</dbReference>
<gene>
    <name evidence="1" type="ORF">DPEC_G00235570</name>
</gene>
<comment type="caution">
    <text evidence="1">The sequence shown here is derived from an EMBL/GenBank/DDBJ whole genome shotgun (WGS) entry which is preliminary data.</text>
</comment>
<organism evidence="1 2">
    <name type="scientific">Dallia pectoralis</name>
    <name type="common">Alaska blackfish</name>
    <dbReference type="NCBI Taxonomy" id="75939"/>
    <lineage>
        <taxon>Eukaryota</taxon>
        <taxon>Metazoa</taxon>
        <taxon>Chordata</taxon>
        <taxon>Craniata</taxon>
        <taxon>Vertebrata</taxon>
        <taxon>Euteleostomi</taxon>
        <taxon>Actinopterygii</taxon>
        <taxon>Neopterygii</taxon>
        <taxon>Teleostei</taxon>
        <taxon>Protacanthopterygii</taxon>
        <taxon>Esociformes</taxon>
        <taxon>Umbridae</taxon>
        <taxon>Dallia</taxon>
    </lineage>
</organism>
<dbReference type="Proteomes" id="UP001157502">
    <property type="component" value="Chromosome 20"/>
</dbReference>
<sequence>MPDGPNRDGALDEGSSLLSVSESEGTAEELQDHRQTPARTRTRLLVSSGRRHHKTPPLLSSLPLYLIPGISTGLPASEEQSKAEKAQYI</sequence>
<evidence type="ECO:0000313" key="2">
    <source>
        <dbReference type="Proteomes" id="UP001157502"/>
    </source>
</evidence>
<proteinExistence type="predicted"/>
<evidence type="ECO:0000313" key="1">
    <source>
        <dbReference type="EMBL" id="KAJ7996291.1"/>
    </source>
</evidence>
<reference evidence="1" key="1">
    <citation type="submission" date="2021-05" db="EMBL/GenBank/DDBJ databases">
        <authorList>
            <person name="Pan Q."/>
            <person name="Jouanno E."/>
            <person name="Zahm M."/>
            <person name="Klopp C."/>
            <person name="Cabau C."/>
            <person name="Louis A."/>
            <person name="Berthelot C."/>
            <person name="Parey E."/>
            <person name="Roest Crollius H."/>
            <person name="Montfort J."/>
            <person name="Robinson-Rechavi M."/>
            <person name="Bouchez O."/>
            <person name="Lampietro C."/>
            <person name="Lopez Roques C."/>
            <person name="Donnadieu C."/>
            <person name="Postlethwait J."/>
            <person name="Bobe J."/>
            <person name="Dillon D."/>
            <person name="Chandos A."/>
            <person name="von Hippel F."/>
            <person name="Guiguen Y."/>
        </authorList>
    </citation>
    <scope>NUCLEOTIDE SEQUENCE</scope>
    <source>
        <strain evidence="1">YG-Jan2019</strain>
    </source>
</reference>
<keyword evidence="2" id="KW-1185">Reference proteome</keyword>
<accession>A0ACC2FY93</accession>
<protein>
    <submittedName>
        <fullName evidence="1">Uncharacterized protein</fullName>
    </submittedName>
</protein>